<sequence length="132" mass="14833">MFDINAKQPDRATIEVADYIEFGRIVAEWARDPASRPTSPAELRRQLTGVAVVPRRIETLAFVQNDATTLYIRLPDADQIGETMEALRDDCSGRLCNMPYFYRDYFDPGFGPVMSSFETFLARLGDGVASES</sequence>
<name>A0A2W5NG62_RHOSU</name>
<dbReference type="Proteomes" id="UP000249185">
    <property type="component" value="Unassembled WGS sequence"/>
</dbReference>
<reference evidence="1 2" key="1">
    <citation type="submission" date="2017-08" db="EMBL/GenBank/DDBJ databases">
        <title>Infants hospitalized years apart are colonized by the same room-sourced microbial strains.</title>
        <authorList>
            <person name="Brooks B."/>
            <person name="Olm M.R."/>
            <person name="Firek B.A."/>
            <person name="Baker R."/>
            <person name="Thomas B.C."/>
            <person name="Morowitz M.J."/>
            <person name="Banfield J.F."/>
        </authorList>
    </citation>
    <scope>NUCLEOTIDE SEQUENCE [LARGE SCALE GENOMIC DNA]</scope>
    <source>
        <strain evidence="1">S2_005_002_R2_34</strain>
    </source>
</reference>
<organism evidence="1 2">
    <name type="scientific">Rhodovulum sulfidophilum</name>
    <name type="common">Rhodobacter sulfidophilus</name>
    <dbReference type="NCBI Taxonomy" id="35806"/>
    <lineage>
        <taxon>Bacteria</taxon>
        <taxon>Pseudomonadati</taxon>
        <taxon>Pseudomonadota</taxon>
        <taxon>Alphaproteobacteria</taxon>
        <taxon>Rhodobacterales</taxon>
        <taxon>Paracoccaceae</taxon>
        <taxon>Rhodovulum</taxon>
    </lineage>
</organism>
<proteinExistence type="predicted"/>
<evidence type="ECO:0000313" key="1">
    <source>
        <dbReference type="EMBL" id="PZQ52502.1"/>
    </source>
</evidence>
<evidence type="ECO:0000313" key="2">
    <source>
        <dbReference type="Proteomes" id="UP000249185"/>
    </source>
</evidence>
<dbReference type="EMBL" id="QFPW01000001">
    <property type="protein sequence ID" value="PZQ52502.1"/>
    <property type="molecule type" value="Genomic_DNA"/>
</dbReference>
<accession>A0A2W5NG62</accession>
<gene>
    <name evidence="1" type="ORF">DI556_02295</name>
</gene>
<dbReference type="AlphaFoldDB" id="A0A2W5NG62"/>
<protein>
    <submittedName>
        <fullName evidence="1">Uncharacterized protein</fullName>
    </submittedName>
</protein>
<comment type="caution">
    <text evidence="1">The sequence shown here is derived from an EMBL/GenBank/DDBJ whole genome shotgun (WGS) entry which is preliminary data.</text>
</comment>